<dbReference type="SUPFAM" id="SSF51445">
    <property type="entry name" value="(Trans)glycosidases"/>
    <property type="match status" value="1"/>
</dbReference>
<dbReference type="Pfam" id="PF00331">
    <property type="entry name" value="Glyco_hydro_10"/>
    <property type="match status" value="1"/>
</dbReference>
<evidence type="ECO:0000313" key="11">
    <source>
        <dbReference type="EMBL" id="KDQ10110.1"/>
    </source>
</evidence>
<dbReference type="HOGENOM" id="CLU_020161_2_1_1"/>
<dbReference type="InterPro" id="IPR044846">
    <property type="entry name" value="GH10"/>
</dbReference>
<dbReference type="SMART" id="SM00633">
    <property type="entry name" value="Glyco_10"/>
    <property type="match status" value="1"/>
</dbReference>
<dbReference type="InterPro" id="IPR000254">
    <property type="entry name" value="CBD"/>
</dbReference>
<dbReference type="GO" id="GO:0005576">
    <property type="term" value="C:extracellular region"/>
    <property type="evidence" value="ECO:0007669"/>
    <property type="project" value="InterPro"/>
</dbReference>
<dbReference type="InterPro" id="IPR035971">
    <property type="entry name" value="CBD_sf"/>
</dbReference>
<dbReference type="PROSITE" id="PS51760">
    <property type="entry name" value="GH10_2"/>
    <property type="match status" value="1"/>
</dbReference>
<keyword evidence="5 7" id="KW-0326">Glycosidase</keyword>
<keyword evidence="12" id="KW-1185">Reference proteome</keyword>
<dbReference type="GO" id="GO:0000272">
    <property type="term" value="P:polysaccharide catabolic process"/>
    <property type="evidence" value="ECO:0007669"/>
    <property type="project" value="UniProtKB-KW"/>
</dbReference>
<dbReference type="PROSITE" id="PS51164">
    <property type="entry name" value="CBM1_2"/>
    <property type="match status" value="1"/>
</dbReference>
<keyword evidence="4 7" id="KW-0119">Carbohydrate metabolism</keyword>
<proteinExistence type="inferred from homology"/>
<dbReference type="Pfam" id="PF00734">
    <property type="entry name" value="CBM_1"/>
    <property type="match status" value="1"/>
</dbReference>
<dbReference type="InParanoid" id="A0A067M5X3"/>
<gene>
    <name evidence="11" type="ORF">BOTBODRAFT_190716</name>
</gene>
<feature type="domain" description="CBM1" evidence="9">
    <location>
        <begin position="23"/>
        <end position="59"/>
    </location>
</feature>
<dbReference type="EC" id="3.2.1.8" evidence="7"/>
<feature type="domain" description="GH10" evidence="10">
    <location>
        <begin position="100"/>
        <end position="381"/>
    </location>
</feature>
<evidence type="ECO:0000256" key="2">
    <source>
        <dbReference type="ARBA" id="ARBA00022729"/>
    </source>
</evidence>
<dbReference type="SMART" id="SM00236">
    <property type="entry name" value="fCBD"/>
    <property type="match status" value="1"/>
</dbReference>
<dbReference type="SUPFAM" id="SSF57180">
    <property type="entry name" value="Cellulose-binding domain"/>
    <property type="match status" value="1"/>
</dbReference>
<dbReference type="GO" id="GO:0030248">
    <property type="term" value="F:cellulose binding"/>
    <property type="evidence" value="ECO:0007669"/>
    <property type="project" value="InterPro"/>
</dbReference>
<dbReference type="PROSITE" id="PS00562">
    <property type="entry name" value="CBM1_1"/>
    <property type="match status" value="1"/>
</dbReference>
<dbReference type="STRING" id="930990.A0A067M5X3"/>
<evidence type="ECO:0000313" key="12">
    <source>
        <dbReference type="Proteomes" id="UP000027195"/>
    </source>
</evidence>
<protein>
    <recommendedName>
        <fullName evidence="7">Beta-xylanase</fullName>
        <ecNumber evidence="7">3.2.1.8</ecNumber>
    </recommendedName>
</protein>
<evidence type="ECO:0000259" key="10">
    <source>
        <dbReference type="PROSITE" id="PS51760"/>
    </source>
</evidence>
<evidence type="ECO:0000256" key="7">
    <source>
        <dbReference type="RuleBase" id="RU361174"/>
    </source>
</evidence>
<evidence type="ECO:0000256" key="8">
    <source>
        <dbReference type="SAM" id="SignalP"/>
    </source>
</evidence>
<reference evidence="12" key="1">
    <citation type="journal article" date="2014" name="Proc. Natl. Acad. Sci. U.S.A.">
        <title>Extensive sampling of basidiomycete genomes demonstrates inadequacy of the white-rot/brown-rot paradigm for wood decay fungi.</title>
        <authorList>
            <person name="Riley R."/>
            <person name="Salamov A.A."/>
            <person name="Brown D.W."/>
            <person name="Nagy L.G."/>
            <person name="Floudas D."/>
            <person name="Held B.W."/>
            <person name="Levasseur A."/>
            <person name="Lombard V."/>
            <person name="Morin E."/>
            <person name="Otillar R."/>
            <person name="Lindquist E.A."/>
            <person name="Sun H."/>
            <person name="LaButti K.M."/>
            <person name="Schmutz J."/>
            <person name="Jabbour D."/>
            <person name="Luo H."/>
            <person name="Baker S.E."/>
            <person name="Pisabarro A.G."/>
            <person name="Walton J.D."/>
            <person name="Blanchette R.A."/>
            <person name="Henrissat B."/>
            <person name="Martin F."/>
            <person name="Cullen D."/>
            <person name="Hibbett D.S."/>
            <person name="Grigoriev I.V."/>
        </authorList>
    </citation>
    <scope>NUCLEOTIDE SEQUENCE [LARGE SCALE GENOMIC DNA]</scope>
    <source>
        <strain evidence="12">FD-172 SS1</strain>
    </source>
</reference>
<evidence type="ECO:0000256" key="4">
    <source>
        <dbReference type="ARBA" id="ARBA00023277"/>
    </source>
</evidence>
<feature type="chain" id="PRO_5001645284" description="Beta-xylanase" evidence="8">
    <location>
        <begin position="25"/>
        <end position="383"/>
    </location>
</feature>
<dbReference type="Proteomes" id="UP000027195">
    <property type="component" value="Unassembled WGS sequence"/>
</dbReference>
<evidence type="ECO:0000256" key="1">
    <source>
        <dbReference type="ARBA" id="ARBA00007495"/>
    </source>
</evidence>
<dbReference type="InterPro" id="IPR017853">
    <property type="entry name" value="GH"/>
</dbReference>
<dbReference type="OrthoDB" id="3055998at2759"/>
<evidence type="ECO:0000256" key="3">
    <source>
        <dbReference type="ARBA" id="ARBA00022801"/>
    </source>
</evidence>
<dbReference type="PANTHER" id="PTHR31490:SF76">
    <property type="entry name" value="ENDO-1,4-BETA-XYLANASE C"/>
    <property type="match status" value="1"/>
</dbReference>
<keyword evidence="6 7" id="KW-0624">Polysaccharide degradation</keyword>
<dbReference type="Gene3D" id="3.20.20.80">
    <property type="entry name" value="Glycosidases"/>
    <property type="match status" value="1"/>
</dbReference>
<dbReference type="PANTHER" id="PTHR31490">
    <property type="entry name" value="GLYCOSYL HYDROLASE"/>
    <property type="match status" value="1"/>
</dbReference>
<dbReference type="AlphaFoldDB" id="A0A067M5X3"/>
<comment type="similarity">
    <text evidence="1 7">Belongs to the glycosyl hydrolase 10 (cellulase F) family.</text>
</comment>
<dbReference type="EMBL" id="KL198071">
    <property type="protein sequence ID" value="KDQ10110.1"/>
    <property type="molecule type" value="Genomic_DNA"/>
</dbReference>
<keyword evidence="2 8" id="KW-0732">Signal</keyword>
<keyword evidence="3 7" id="KW-0378">Hydrolase</keyword>
<dbReference type="InterPro" id="IPR001000">
    <property type="entry name" value="GH10_dom"/>
</dbReference>
<organism evidence="11 12">
    <name type="scientific">Botryobasidium botryosum (strain FD-172 SS1)</name>
    <dbReference type="NCBI Taxonomy" id="930990"/>
    <lineage>
        <taxon>Eukaryota</taxon>
        <taxon>Fungi</taxon>
        <taxon>Dikarya</taxon>
        <taxon>Basidiomycota</taxon>
        <taxon>Agaricomycotina</taxon>
        <taxon>Agaricomycetes</taxon>
        <taxon>Cantharellales</taxon>
        <taxon>Botryobasidiaceae</taxon>
        <taxon>Botryobasidium</taxon>
    </lineage>
</organism>
<evidence type="ECO:0000256" key="5">
    <source>
        <dbReference type="ARBA" id="ARBA00023295"/>
    </source>
</evidence>
<accession>A0A067M5X3</accession>
<feature type="signal peptide" evidence="8">
    <location>
        <begin position="1"/>
        <end position="24"/>
    </location>
</feature>
<dbReference type="PRINTS" id="PR00134">
    <property type="entry name" value="GLHYDRLASE10"/>
</dbReference>
<evidence type="ECO:0000256" key="6">
    <source>
        <dbReference type="ARBA" id="ARBA00023326"/>
    </source>
</evidence>
<comment type="catalytic activity">
    <reaction evidence="7">
        <text>Endohydrolysis of (1-&gt;4)-beta-D-xylosidic linkages in xylans.</text>
        <dbReference type="EC" id="3.2.1.8"/>
    </reaction>
</comment>
<sequence length="383" mass="39407">MPSVLMIKASGLAILATYLVQVSAVAPFGQCGGAGYTGDAVCAAGTTCAYANDWYSQCIPGAIATSTTTGASGGAITVAPPTTTDGLHAHMVAKGKEYFGAYLDTVPVGSAQCADVVQAEFGELTPRNSVKWDATEPSRGSFVFSGGDTLVNFAASSGKLVRGSPLIWHSQLPSWVSAIGDKTTLTSVIQVHVATLVSRWKGKIYAWDVVNEILNEDGTLRSSVFSRDLGEDFVSIAFNAAKAADPLAKLYINEYNIDANNAKTRAIVLYVSKWKAAGVPIDGIGTQMHISAGGAGSVSAALTALAGAGVDVAITSLEIPGSSGSEWATVVKACLAQPKCIGITVAGVSDPASTFPTTGTSSLLFDSRCQKKPAYYSVLAALS</sequence>
<dbReference type="GO" id="GO:0031176">
    <property type="term" value="F:endo-1,4-beta-xylanase activity"/>
    <property type="evidence" value="ECO:0007669"/>
    <property type="project" value="UniProtKB-EC"/>
</dbReference>
<name>A0A067M5X3_BOTB1</name>
<evidence type="ECO:0000259" key="9">
    <source>
        <dbReference type="PROSITE" id="PS51164"/>
    </source>
</evidence>